<name>A0ACC0V7L6_9HYPO</name>
<keyword evidence="2" id="KW-1185">Reference proteome</keyword>
<evidence type="ECO:0000313" key="1">
    <source>
        <dbReference type="EMBL" id="KAI9902456.1"/>
    </source>
</evidence>
<dbReference type="Proteomes" id="UP001163324">
    <property type="component" value="Chromosome 2"/>
</dbReference>
<sequence>MSTMEKVFAAYDDRQAILSRSANPYAQGVAWIEGELVPLAEARVPLLDEGFMRSDLTYDVPSVWDGRFFRLDEHLERLEASCAKLRLRLPLPREEVKAILVDMVARSGIRDAFVEVIVTRGLKGVRVASLEDMTNNLYMFIQPYVWVMEPSVQPVGGSAVVARTVRRVPPGSMDPTVKNLQWGDLVRGMLEAKDRGATYPFLTDGDANLTEGSGFNIVLVKDGVLFTPQRGVLEGVTRRTVLDLALRYGIEARVEFVPIEMAYQADEIFMCTTAGGIMPITSLDGQPVKDGKVGPLTKKIWDGYWEIHHDDNFSFVIDYSKV</sequence>
<proteinExistence type="predicted"/>
<gene>
    <name evidence="1" type="ORF">N3K66_001808</name>
</gene>
<organism evidence="1 2">
    <name type="scientific">Trichothecium roseum</name>
    <dbReference type="NCBI Taxonomy" id="47278"/>
    <lineage>
        <taxon>Eukaryota</taxon>
        <taxon>Fungi</taxon>
        <taxon>Dikarya</taxon>
        <taxon>Ascomycota</taxon>
        <taxon>Pezizomycotina</taxon>
        <taxon>Sordariomycetes</taxon>
        <taxon>Hypocreomycetidae</taxon>
        <taxon>Hypocreales</taxon>
        <taxon>Hypocreales incertae sedis</taxon>
        <taxon>Trichothecium</taxon>
    </lineage>
</organism>
<protein>
    <submittedName>
        <fullName evidence="1">Uncharacterized protein</fullName>
    </submittedName>
</protein>
<reference evidence="1" key="1">
    <citation type="submission" date="2022-10" db="EMBL/GenBank/DDBJ databases">
        <title>Complete Genome of Trichothecium roseum strain YXFP-22015, a Plant Pathogen Isolated from Citrus.</title>
        <authorList>
            <person name="Wang Y."/>
            <person name="Zhu L."/>
        </authorList>
    </citation>
    <scope>NUCLEOTIDE SEQUENCE</scope>
    <source>
        <strain evidence="1">YXFP-22015</strain>
    </source>
</reference>
<accession>A0ACC0V7L6</accession>
<comment type="caution">
    <text evidence="1">The sequence shown here is derived from an EMBL/GenBank/DDBJ whole genome shotgun (WGS) entry which is preliminary data.</text>
</comment>
<dbReference type="EMBL" id="CM047941">
    <property type="protein sequence ID" value="KAI9902456.1"/>
    <property type="molecule type" value="Genomic_DNA"/>
</dbReference>
<evidence type="ECO:0000313" key="2">
    <source>
        <dbReference type="Proteomes" id="UP001163324"/>
    </source>
</evidence>